<organism evidence="1 2">
    <name type="scientific">Magnetofaba australis IT-1</name>
    <dbReference type="NCBI Taxonomy" id="1434232"/>
    <lineage>
        <taxon>Bacteria</taxon>
        <taxon>Pseudomonadati</taxon>
        <taxon>Pseudomonadota</taxon>
        <taxon>Magnetococcia</taxon>
        <taxon>Magnetococcales</taxon>
        <taxon>Magnetococcaceae</taxon>
        <taxon>Magnetofaba</taxon>
    </lineage>
</organism>
<evidence type="ECO:0000313" key="1">
    <source>
        <dbReference type="EMBL" id="OSM04249.1"/>
    </source>
</evidence>
<dbReference type="Gene3D" id="1.10.3910.10">
    <property type="entry name" value="SP0561-like"/>
    <property type="match status" value="1"/>
</dbReference>
<sequence>MMVIDRNRNMKELLAEYPELCVALERRGIECASCLAAQVDTLSDVGRMYKLDLDALLAEVEESVRNQAE</sequence>
<keyword evidence="2" id="KW-1185">Reference proteome</keyword>
<name>A0A1Y2K4R2_9PROT</name>
<protein>
    <recommendedName>
        <fullName evidence="3">DUF1858 domain-containing protein</fullName>
    </recommendedName>
</protein>
<reference evidence="1 2" key="1">
    <citation type="journal article" date="2016" name="BMC Genomics">
        <title>Combined genomic and structural analyses of a cultured magnetotactic bacterium reveals its niche adaptation to a dynamic environment.</title>
        <authorList>
            <person name="Araujo A.C."/>
            <person name="Morillo V."/>
            <person name="Cypriano J."/>
            <person name="Teixeira L.C."/>
            <person name="Leao P."/>
            <person name="Lyra S."/>
            <person name="Almeida L.G."/>
            <person name="Bazylinski D.A."/>
            <person name="Vasconcellos A.T."/>
            <person name="Abreu F."/>
            <person name="Lins U."/>
        </authorList>
    </citation>
    <scope>NUCLEOTIDE SEQUENCE [LARGE SCALE GENOMIC DNA]</scope>
    <source>
        <strain evidence="1 2">IT-1</strain>
    </source>
</reference>
<comment type="caution">
    <text evidence="1">The sequence shown here is derived from an EMBL/GenBank/DDBJ whole genome shotgun (WGS) entry which is preliminary data.</text>
</comment>
<dbReference type="SUPFAM" id="SSF140683">
    <property type="entry name" value="SP0561-like"/>
    <property type="match status" value="1"/>
</dbReference>
<dbReference type="STRING" id="1434232.MAIT1_04117"/>
<dbReference type="RefSeq" id="WP_085442349.1">
    <property type="nucleotide sequence ID" value="NZ_LVJN01000019.1"/>
</dbReference>
<dbReference type="EMBL" id="LVJN01000019">
    <property type="protein sequence ID" value="OSM04249.1"/>
    <property type="molecule type" value="Genomic_DNA"/>
</dbReference>
<dbReference type="InterPro" id="IPR038062">
    <property type="entry name" value="ScdA-like_N_sf"/>
</dbReference>
<dbReference type="AlphaFoldDB" id="A0A1Y2K4R2"/>
<dbReference type="Proteomes" id="UP000194003">
    <property type="component" value="Unassembled WGS sequence"/>
</dbReference>
<accession>A0A1Y2K4R2</accession>
<evidence type="ECO:0008006" key="3">
    <source>
        <dbReference type="Google" id="ProtNLM"/>
    </source>
</evidence>
<evidence type="ECO:0000313" key="2">
    <source>
        <dbReference type="Proteomes" id="UP000194003"/>
    </source>
</evidence>
<dbReference type="OrthoDB" id="8482000at2"/>
<proteinExistence type="predicted"/>
<gene>
    <name evidence="1" type="ORF">MAIT1_04117</name>
</gene>